<name>A0A401ZXI8_9CHLR</name>
<organism evidence="13 14">
    <name type="scientific">Tengunoibacter tsumagoiensis</name>
    <dbReference type="NCBI Taxonomy" id="2014871"/>
    <lineage>
        <taxon>Bacteria</taxon>
        <taxon>Bacillati</taxon>
        <taxon>Chloroflexota</taxon>
        <taxon>Ktedonobacteria</taxon>
        <taxon>Ktedonobacterales</taxon>
        <taxon>Dictyobacteraceae</taxon>
        <taxon>Tengunoibacter</taxon>
    </lineage>
</organism>
<sequence length="477" mass="51407">MFNLVKHRYWFLAVSLIVIIPGLISLIVFGLNVGTDFRGGSSINLRPQTTLTDKQIHDMIVAPLGLKDAQVVRGTDAKIAAGTTAWIKLNTQIDNNVNTALQNALDKKYSDTKLTYDVRNLTDSGEKPYTLITISGFKSPPNESDIKDALKNLPKTTGATVTASATPTAAATPGTTPTAQATPAATGTPTATGTPAATPTATPAPTQGTIDVNVDEVKIGTTAQSINIITLTSIKATKSDDKSAITTDTLQETILQHGGPYVQILDSTEIGGTIAQQTEVYAVLAVLASSVLILLYVWFAFRKIPKAWRYGACAIIALLHDVLVVLGVFSILGHFFAIQIDALFITALLTVVGFSVHDTIVVFDRIRENMRRRSTESFDEVVNASLIQTMARSLNTSLTVLFTLLALTLFTSTSPTVHTFTLTLLIGIFSGTYSSIFNASMLLVIWENGELRFNRKRNAVATADGRREKRELASTRS</sequence>
<feature type="region of interest" description="Disordered" evidence="11">
    <location>
        <begin position="158"/>
        <end position="208"/>
    </location>
</feature>
<dbReference type="PROSITE" id="PS50156">
    <property type="entry name" value="SSD"/>
    <property type="match status" value="1"/>
</dbReference>
<evidence type="ECO:0000256" key="7">
    <source>
        <dbReference type="ARBA" id="ARBA00022989"/>
    </source>
</evidence>
<dbReference type="InterPro" id="IPR022813">
    <property type="entry name" value="SecD/SecF_arch_bac"/>
</dbReference>
<feature type="transmembrane region" description="Helical" evidence="10">
    <location>
        <begin position="280"/>
        <end position="301"/>
    </location>
</feature>
<dbReference type="GO" id="GO:0006605">
    <property type="term" value="P:protein targeting"/>
    <property type="evidence" value="ECO:0007669"/>
    <property type="project" value="UniProtKB-UniRule"/>
</dbReference>
<dbReference type="PANTHER" id="PTHR30081">
    <property type="entry name" value="PROTEIN-EXPORT MEMBRANE PROTEIN SEC"/>
    <property type="match status" value="1"/>
</dbReference>
<evidence type="ECO:0000256" key="6">
    <source>
        <dbReference type="ARBA" id="ARBA00022927"/>
    </source>
</evidence>
<dbReference type="InterPro" id="IPR005665">
    <property type="entry name" value="SecF_bac"/>
</dbReference>
<keyword evidence="7 10" id="KW-1133">Transmembrane helix</keyword>
<feature type="transmembrane region" description="Helical" evidence="10">
    <location>
        <begin position="394"/>
        <end position="412"/>
    </location>
</feature>
<dbReference type="PANTHER" id="PTHR30081:SF8">
    <property type="entry name" value="PROTEIN TRANSLOCASE SUBUNIT SECF"/>
    <property type="match status" value="1"/>
</dbReference>
<evidence type="ECO:0000256" key="5">
    <source>
        <dbReference type="ARBA" id="ARBA00022692"/>
    </source>
</evidence>
<comment type="subunit">
    <text evidence="10">Forms a complex with SecD. Part of the essential Sec protein translocation apparatus which comprises SecA, SecYEG and auxiliary proteins SecDF. Other proteins may also be involved.</text>
</comment>
<dbReference type="Gene3D" id="1.20.1640.10">
    <property type="entry name" value="Multidrug efflux transporter AcrB transmembrane domain"/>
    <property type="match status" value="1"/>
</dbReference>
<dbReference type="GO" id="GO:0043952">
    <property type="term" value="P:protein transport by the Sec complex"/>
    <property type="evidence" value="ECO:0007669"/>
    <property type="project" value="UniProtKB-UniRule"/>
</dbReference>
<evidence type="ECO:0000256" key="9">
    <source>
        <dbReference type="ARBA" id="ARBA00023136"/>
    </source>
</evidence>
<dbReference type="InterPro" id="IPR022645">
    <property type="entry name" value="SecD/SecF_bac"/>
</dbReference>
<feature type="transmembrane region" description="Helical" evidence="10">
    <location>
        <begin position="9"/>
        <end position="31"/>
    </location>
</feature>
<dbReference type="GO" id="GO:0015450">
    <property type="term" value="F:protein-transporting ATPase activity"/>
    <property type="evidence" value="ECO:0007669"/>
    <property type="project" value="InterPro"/>
</dbReference>
<comment type="subcellular location">
    <subcellularLocation>
        <location evidence="1 10">Cell membrane</location>
        <topology evidence="1 10">Multi-pass membrane protein</topology>
    </subcellularLocation>
</comment>
<evidence type="ECO:0000256" key="8">
    <source>
        <dbReference type="ARBA" id="ARBA00023010"/>
    </source>
</evidence>
<dbReference type="NCBIfam" id="TIGR00966">
    <property type="entry name" value="transloc_SecF"/>
    <property type="match status" value="1"/>
</dbReference>
<keyword evidence="3 10" id="KW-1003">Cell membrane</keyword>
<evidence type="ECO:0000256" key="4">
    <source>
        <dbReference type="ARBA" id="ARBA00022519"/>
    </source>
</evidence>
<feature type="transmembrane region" description="Helical" evidence="10">
    <location>
        <begin position="424"/>
        <end position="446"/>
    </location>
</feature>
<evidence type="ECO:0000256" key="2">
    <source>
        <dbReference type="ARBA" id="ARBA00022448"/>
    </source>
</evidence>
<feature type="transmembrane region" description="Helical" evidence="10">
    <location>
        <begin position="342"/>
        <end position="363"/>
    </location>
</feature>
<evidence type="ECO:0000259" key="12">
    <source>
        <dbReference type="PROSITE" id="PS50156"/>
    </source>
</evidence>
<dbReference type="InterPro" id="IPR000731">
    <property type="entry name" value="SSD"/>
</dbReference>
<dbReference type="HAMAP" id="MF_01464_B">
    <property type="entry name" value="SecF_B"/>
    <property type="match status" value="1"/>
</dbReference>
<dbReference type="Pfam" id="PF02355">
    <property type="entry name" value="SecD_SecF_C"/>
    <property type="match status" value="1"/>
</dbReference>
<keyword evidence="4" id="KW-0997">Cell inner membrane</keyword>
<keyword evidence="6 10" id="KW-0653">Protein transport</keyword>
<gene>
    <name evidence="10" type="primary">secF</name>
    <name evidence="13" type="ORF">KTT_14110</name>
</gene>
<evidence type="ECO:0000256" key="11">
    <source>
        <dbReference type="SAM" id="MobiDB-lite"/>
    </source>
</evidence>
<feature type="transmembrane region" description="Helical" evidence="10">
    <location>
        <begin position="313"/>
        <end position="336"/>
    </location>
</feature>
<keyword evidence="9 10" id="KW-0472">Membrane</keyword>
<comment type="function">
    <text evidence="10">Part of the Sec protein translocase complex. Interacts with the SecYEG preprotein conducting channel. SecDF uses the proton motive force (PMF) to complete protein translocation after the ATP-dependent function of SecA.</text>
</comment>
<proteinExistence type="inferred from homology"/>
<dbReference type="RefSeq" id="WP_218028880.1">
    <property type="nucleotide sequence ID" value="NZ_BIFR01000001.1"/>
</dbReference>
<dbReference type="EMBL" id="BIFR01000001">
    <property type="protein sequence ID" value="GCE11552.1"/>
    <property type="molecule type" value="Genomic_DNA"/>
</dbReference>
<accession>A0A401ZXI8</accession>
<evidence type="ECO:0000256" key="1">
    <source>
        <dbReference type="ARBA" id="ARBA00004651"/>
    </source>
</evidence>
<protein>
    <recommendedName>
        <fullName evidence="10">Protein-export membrane protein SecF</fullName>
    </recommendedName>
</protein>
<comment type="similarity">
    <text evidence="10">Belongs to the SecD/SecF family. SecF subfamily.</text>
</comment>
<keyword evidence="8 10" id="KW-0811">Translocation</keyword>
<keyword evidence="5 10" id="KW-0812">Transmembrane</keyword>
<dbReference type="InterPro" id="IPR048634">
    <property type="entry name" value="SecD_SecF_C"/>
</dbReference>
<evidence type="ECO:0000313" key="14">
    <source>
        <dbReference type="Proteomes" id="UP000287352"/>
    </source>
</evidence>
<comment type="caution">
    <text evidence="13">The sequence shown here is derived from an EMBL/GenBank/DDBJ whole genome shotgun (WGS) entry which is preliminary data.</text>
</comment>
<keyword evidence="14" id="KW-1185">Reference proteome</keyword>
<feature type="domain" description="SSD" evidence="12">
    <location>
        <begin position="279"/>
        <end position="445"/>
    </location>
</feature>
<dbReference type="Proteomes" id="UP000287352">
    <property type="component" value="Unassembled WGS sequence"/>
</dbReference>
<evidence type="ECO:0000256" key="10">
    <source>
        <dbReference type="HAMAP-Rule" id="MF_01464"/>
    </source>
</evidence>
<dbReference type="GO" id="GO:0065002">
    <property type="term" value="P:intracellular protein transmembrane transport"/>
    <property type="evidence" value="ECO:0007669"/>
    <property type="project" value="UniProtKB-UniRule"/>
</dbReference>
<keyword evidence="2 10" id="KW-0813">Transport</keyword>
<evidence type="ECO:0000313" key="13">
    <source>
        <dbReference type="EMBL" id="GCE11552.1"/>
    </source>
</evidence>
<reference evidence="14" key="1">
    <citation type="submission" date="2018-12" db="EMBL/GenBank/DDBJ databases">
        <title>Tengunoibacter tsumagoiensis gen. nov., sp. nov., Dictyobacter kobayashii sp. nov., D. alpinus sp. nov., and D. joshuensis sp. nov. and description of Dictyobacteraceae fam. nov. within the order Ktedonobacterales isolated from Tengu-no-mugimeshi.</title>
        <authorList>
            <person name="Wang C.M."/>
            <person name="Zheng Y."/>
            <person name="Sakai Y."/>
            <person name="Toyoda A."/>
            <person name="Minakuchi Y."/>
            <person name="Abe K."/>
            <person name="Yokota A."/>
            <person name="Yabe S."/>
        </authorList>
    </citation>
    <scope>NUCLEOTIDE SEQUENCE [LARGE SCALE GENOMIC DNA]</scope>
    <source>
        <strain evidence="14">Uno3</strain>
    </source>
</reference>
<dbReference type="AlphaFoldDB" id="A0A401ZXI8"/>
<dbReference type="PRINTS" id="PR01755">
    <property type="entry name" value="SECFTRNLCASE"/>
</dbReference>
<dbReference type="SUPFAM" id="SSF82866">
    <property type="entry name" value="Multidrug efflux transporter AcrB transmembrane domain"/>
    <property type="match status" value="1"/>
</dbReference>
<dbReference type="GO" id="GO:0005886">
    <property type="term" value="C:plasma membrane"/>
    <property type="evidence" value="ECO:0007669"/>
    <property type="project" value="UniProtKB-SubCell"/>
</dbReference>
<evidence type="ECO:0000256" key="3">
    <source>
        <dbReference type="ARBA" id="ARBA00022475"/>
    </source>
</evidence>